<feature type="transmembrane region" description="Helical" evidence="2">
    <location>
        <begin position="57"/>
        <end position="77"/>
    </location>
</feature>
<accession>A0ABV7DRZ6</accession>
<feature type="compositionally biased region" description="Basic and acidic residues" evidence="1">
    <location>
        <begin position="698"/>
        <end position="723"/>
    </location>
</feature>
<evidence type="ECO:0000313" key="4">
    <source>
        <dbReference type="Proteomes" id="UP001595445"/>
    </source>
</evidence>
<feature type="compositionally biased region" description="Basic and acidic residues" evidence="1">
    <location>
        <begin position="750"/>
        <end position="782"/>
    </location>
</feature>
<reference evidence="4" key="1">
    <citation type="journal article" date="2019" name="Int. J. Syst. Evol. Microbiol.">
        <title>The Global Catalogue of Microorganisms (GCM) 10K type strain sequencing project: providing services to taxonomists for standard genome sequencing and annotation.</title>
        <authorList>
            <consortium name="The Broad Institute Genomics Platform"/>
            <consortium name="The Broad Institute Genome Sequencing Center for Infectious Disease"/>
            <person name="Wu L."/>
            <person name="Ma J."/>
        </authorList>
    </citation>
    <scope>NUCLEOTIDE SEQUENCE [LARGE SCALE GENOMIC DNA]</scope>
    <source>
        <strain evidence="4">KCTC 62102</strain>
    </source>
</reference>
<proteinExistence type="predicted"/>
<organism evidence="3 4">
    <name type="scientific">Tabrizicola soli</name>
    <dbReference type="NCBI Taxonomy" id="2185115"/>
    <lineage>
        <taxon>Bacteria</taxon>
        <taxon>Pseudomonadati</taxon>
        <taxon>Pseudomonadota</taxon>
        <taxon>Alphaproteobacteria</taxon>
        <taxon>Rhodobacterales</taxon>
        <taxon>Paracoccaceae</taxon>
        <taxon>Tabrizicola</taxon>
    </lineage>
</organism>
<evidence type="ECO:0000256" key="1">
    <source>
        <dbReference type="SAM" id="MobiDB-lite"/>
    </source>
</evidence>
<feature type="transmembrane region" description="Helical" evidence="2">
    <location>
        <begin position="154"/>
        <end position="172"/>
    </location>
</feature>
<dbReference type="Proteomes" id="UP001595445">
    <property type="component" value="Unassembled WGS sequence"/>
</dbReference>
<sequence length="832" mass="90905">MTGPGTTPPLKSLLWPMRLTLVGLWAERMARAFWPLWSLALAVMAALAFGLQDLGPLLHARIAGGAVALAALLLLALGMRRFRRPTVSDALDRLDAAMPGRPIAALRDTQVIGTTDPASLAVWRAHQDRMAARAAGARPVRPDLRLSSRDPFSLRYVALTAFVMALLFGSFWRAASVTGLAPGPAIAMPGGPSWEAWAQPPGYTGKPSLYLNDITATALELPTGTRLQIRLYGPEGTLAVEQTIADQPSAPPETTEAAAAPDGMAGVRDYTVTRSGRLSIEGPGGREWAVTAIPDALPAIAVSGAIGREGDGRFKQGFTASDDYGVVAGRVTITLDLAKVDRRHGLIPEPEPVESVVLDLPMPLTGGRGEVTETLVDDLSKHVFANLPVTMVFAALDAAGQEGQSEPYAVTLPGKRFFDPLAAALIEMRRDILWNRINAPRAVELLKAVTFRPEGFIRHDRAFLHLRVLMRELEAKEASLSTEDRDALAEKLWTIALMVEEGNLQDALERLQRAQDRLDEAIRNGASPEEIDQLMKEMQQALNEYMRELAEEAQRNPGDQQQQGQMQGQMMSGDQLQQMLDELQKLMEEGRTAEAAELMEQLRQLMQNMQVVQGEGGQGKGGPMGELGDTLRDQQELSDDAYRDMQQGQGGQEPGQEGQQDGEGEGQGSLAERQQELRDRLDQLQDGQLPGDGGAQGEEGRRKLDQAGRAMDEAEEALRQGDLDGALDRQAEAMEAMRDGLRNFGEALADEQRQNREGQGNERDLGSADPSGRDPLGREPGDTARIGSDRNMVQTDPNRRAQELLDELRRRSGELTRPSEELDYFKRLLQLF</sequence>
<dbReference type="RefSeq" id="WP_197647001.1">
    <property type="nucleotide sequence ID" value="NZ_JAEACP010000021.1"/>
</dbReference>
<gene>
    <name evidence="3" type="ORF">ACFOD6_04405</name>
</gene>
<dbReference type="Pfam" id="PF13779">
    <property type="entry name" value="DUF4175"/>
    <property type="match status" value="1"/>
</dbReference>
<feature type="transmembrane region" description="Helical" evidence="2">
    <location>
        <begin position="32"/>
        <end position="51"/>
    </location>
</feature>
<keyword evidence="2" id="KW-1133">Transmembrane helix</keyword>
<keyword evidence="2" id="KW-0812">Transmembrane</keyword>
<name>A0ABV7DRZ6_9RHOB</name>
<keyword evidence="4" id="KW-1185">Reference proteome</keyword>
<feature type="compositionally biased region" description="Low complexity" evidence="1">
    <location>
        <begin position="558"/>
        <end position="573"/>
    </location>
</feature>
<feature type="region of interest" description="Disordered" evidence="1">
    <location>
        <begin position="551"/>
        <end position="573"/>
    </location>
</feature>
<dbReference type="NCBIfam" id="TIGR02302">
    <property type="entry name" value="aProt_lowcomp"/>
    <property type="match status" value="1"/>
</dbReference>
<feature type="compositionally biased region" description="Basic and acidic residues" evidence="1">
    <location>
        <begin position="673"/>
        <end position="683"/>
    </location>
</feature>
<protein>
    <submittedName>
        <fullName evidence="3">TIGR02302 family protein</fullName>
    </submittedName>
</protein>
<dbReference type="InterPro" id="IPR012683">
    <property type="entry name" value="CHP02302_TM"/>
</dbReference>
<keyword evidence="2" id="KW-0472">Membrane</keyword>
<feature type="region of interest" description="Disordered" evidence="1">
    <location>
        <begin position="644"/>
        <end position="723"/>
    </location>
</feature>
<comment type="caution">
    <text evidence="3">The sequence shown here is derived from an EMBL/GenBank/DDBJ whole genome shotgun (WGS) entry which is preliminary data.</text>
</comment>
<dbReference type="EMBL" id="JBHRSM010000009">
    <property type="protein sequence ID" value="MFC3085287.1"/>
    <property type="molecule type" value="Genomic_DNA"/>
</dbReference>
<feature type="region of interest" description="Disordered" evidence="1">
    <location>
        <begin position="750"/>
        <end position="801"/>
    </location>
</feature>
<evidence type="ECO:0000256" key="2">
    <source>
        <dbReference type="SAM" id="Phobius"/>
    </source>
</evidence>
<evidence type="ECO:0000313" key="3">
    <source>
        <dbReference type="EMBL" id="MFC3085287.1"/>
    </source>
</evidence>